<evidence type="ECO:0000256" key="8">
    <source>
        <dbReference type="ARBA" id="ARBA00023180"/>
    </source>
</evidence>
<evidence type="ECO:0000256" key="2">
    <source>
        <dbReference type="ARBA" id="ARBA00022448"/>
    </source>
</evidence>
<dbReference type="CDD" id="cd17358">
    <property type="entry name" value="MFS_GLUT6_8_Class3_like"/>
    <property type="match status" value="1"/>
</dbReference>
<dbReference type="RefSeq" id="XP_015588166.1">
    <property type="nucleotide sequence ID" value="XM_015732680.2"/>
</dbReference>
<dbReference type="PRINTS" id="PR00171">
    <property type="entry name" value="SUGRTRNSPORT"/>
</dbReference>
<dbReference type="GeneID" id="107264443"/>
<feature type="transmembrane region" description="Helical" evidence="9">
    <location>
        <begin position="454"/>
        <end position="472"/>
    </location>
</feature>
<dbReference type="InterPro" id="IPR020846">
    <property type="entry name" value="MFS_dom"/>
</dbReference>
<dbReference type="PANTHER" id="PTHR48021:SF46">
    <property type="entry name" value="MAJOR FACILITATOR SUPERFAMILY (MFS) PROFILE DOMAIN-CONTAINING PROTEIN"/>
    <property type="match status" value="1"/>
</dbReference>
<sequence length="498" mass="53545">MHLINVFSCLRSQEETKQANVVDDKKIREVEGQECPGERGSQWLQFAAAISACIGVMACGEHLAWTSPSLPYLTSSESEFPVTKGQGAWVASLYTLGGIVGSILSPLFVDRLGRKFSLLAFALPQLAGWGLVIVAKSVMVLYVARFVAGIGHGGIYNVAVIYLGEIADKNIRGALGTFLKMSTNVGTLFVTTVGAYLPYWELNLVAMSVPLAFIVTFVFMPETPYYYLIRGRDEDAERSLMTLRQVKKPESVRADIAAMKDGVVEGQRSERNSLFELVATRGNRRALVILLGLKATQQFSGHMAIVAYTQEIFSHSGSSLAPGQAVVVLGGAQLVAGLVAAGLVDRAGRRPLMLISGLTAALALAVEGLFFFLKYQLKADVSSITWLPIASLIAYEVMVALGIGTLPYVLLGELFPTNVKGPAVACGIIVGSVFAFMVGLGYQAVNSIVGIHSTFWIFALCCAAGTLFVYFITPETKGKTLEEIQKELNPPEKTLPGP</sequence>
<keyword evidence="2" id="KW-0813">Transport</keyword>
<dbReference type="InterPro" id="IPR005828">
    <property type="entry name" value="MFS_sugar_transport-like"/>
</dbReference>
<evidence type="ECO:0000259" key="10">
    <source>
        <dbReference type="PROSITE" id="PS50850"/>
    </source>
</evidence>
<feature type="transmembrane region" description="Helical" evidence="9">
    <location>
        <begin position="385"/>
        <end position="411"/>
    </location>
</feature>
<feature type="transmembrane region" description="Helical" evidence="9">
    <location>
        <begin position="175"/>
        <end position="196"/>
    </location>
</feature>
<dbReference type="PROSITE" id="PS50850">
    <property type="entry name" value="MFS"/>
    <property type="match status" value="1"/>
</dbReference>
<reference evidence="12" key="1">
    <citation type="submission" date="2025-08" db="UniProtKB">
        <authorList>
            <consortium name="RefSeq"/>
        </authorList>
    </citation>
    <scope>IDENTIFICATION</scope>
</reference>
<feature type="transmembrane region" description="Helical" evidence="9">
    <location>
        <begin position="141"/>
        <end position="163"/>
    </location>
</feature>
<dbReference type="FunFam" id="1.20.1250.20:FF:000218">
    <property type="entry name" value="facilitated trehalose transporter Tret1"/>
    <property type="match status" value="1"/>
</dbReference>
<name>A0AAJ7FER4_CEPCN</name>
<dbReference type="AlphaFoldDB" id="A0AAJ7FER4"/>
<keyword evidence="8" id="KW-0325">Glycoprotein</keyword>
<dbReference type="Gene3D" id="1.20.1250.20">
    <property type="entry name" value="MFS general substrate transporter like domains"/>
    <property type="match status" value="1"/>
</dbReference>
<feature type="transmembrane region" description="Helical" evidence="9">
    <location>
        <begin position="116"/>
        <end position="135"/>
    </location>
</feature>
<evidence type="ECO:0000313" key="12">
    <source>
        <dbReference type="RefSeq" id="XP_015588166.1"/>
    </source>
</evidence>
<dbReference type="InterPro" id="IPR005829">
    <property type="entry name" value="Sugar_transporter_CS"/>
</dbReference>
<feature type="transmembrane region" description="Helical" evidence="9">
    <location>
        <begin position="286"/>
        <end position="305"/>
    </location>
</feature>
<evidence type="ECO:0000256" key="5">
    <source>
        <dbReference type="ARBA" id="ARBA00022692"/>
    </source>
</evidence>
<keyword evidence="6 9" id="KW-1133">Transmembrane helix</keyword>
<feature type="transmembrane region" description="Helical" evidence="9">
    <location>
        <begin position="325"/>
        <end position="344"/>
    </location>
</feature>
<dbReference type="Pfam" id="PF00083">
    <property type="entry name" value="Sugar_tr"/>
    <property type="match status" value="1"/>
</dbReference>
<evidence type="ECO:0000256" key="4">
    <source>
        <dbReference type="ARBA" id="ARBA00022597"/>
    </source>
</evidence>
<dbReference type="InterPro" id="IPR044775">
    <property type="entry name" value="MFS_ERD6/Tret1-like"/>
</dbReference>
<dbReference type="InterPro" id="IPR003663">
    <property type="entry name" value="Sugar/inositol_transpt"/>
</dbReference>
<evidence type="ECO:0000256" key="1">
    <source>
        <dbReference type="ARBA" id="ARBA00004651"/>
    </source>
</evidence>
<feature type="transmembrane region" description="Helical" evidence="9">
    <location>
        <begin position="46"/>
        <end position="67"/>
    </location>
</feature>
<proteinExistence type="predicted"/>
<feature type="transmembrane region" description="Helical" evidence="9">
    <location>
        <begin position="87"/>
        <end position="109"/>
    </location>
</feature>
<gene>
    <name evidence="12" type="primary">LOC107264443</name>
</gene>
<evidence type="ECO:0000313" key="11">
    <source>
        <dbReference type="Proteomes" id="UP000694920"/>
    </source>
</evidence>
<keyword evidence="3" id="KW-1003">Cell membrane</keyword>
<dbReference type="PROSITE" id="PS00216">
    <property type="entry name" value="SUGAR_TRANSPORT_1"/>
    <property type="match status" value="1"/>
</dbReference>
<evidence type="ECO:0000256" key="3">
    <source>
        <dbReference type="ARBA" id="ARBA00022475"/>
    </source>
</evidence>
<dbReference type="GO" id="GO:0005886">
    <property type="term" value="C:plasma membrane"/>
    <property type="evidence" value="ECO:0007669"/>
    <property type="project" value="UniProtKB-SubCell"/>
</dbReference>
<keyword evidence="11" id="KW-1185">Reference proteome</keyword>
<keyword evidence="5 9" id="KW-0812">Transmembrane</keyword>
<dbReference type="PANTHER" id="PTHR48021">
    <property type="match status" value="1"/>
</dbReference>
<feature type="domain" description="Major facilitator superfamily (MFS) profile" evidence="10">
    <location>
        <begin position="48"/>
        <end position="477"/>
    </location>
</feature>
<organism evidence="11 12">
    <name type="scientific">Cephus cinctus</name>
    <name type="common">Wheat stem sawfly</name>
    <dbReference type="NCBI Taxonomy" id="211228"/>
    <lineage>
        <taxon>Eukaryota</taxon>
        <taxon>Metazoa</taxon>
        <taxon>Ecdysozoa</taxon>
        <taxon>Arthropoda</taxon>
        <taxon>Hexapoda</taxon>
        <taxon>Insecta</taxon>
        <taxon>Pterygota</taxon>
        <taxon>Neoptera</taxon>
        <taxon>Endopterygota</taxon>
        <taxon>Hymenoptera</taxon>
        <taxon>Cephoidea</taxon>
        <taxon>Cephidae</taxon>
        <taxon>Cephus</taxon>
    </lineage>
</organism>
<dbReference type="InterPro" id="IPR036259">
    <property type="entry name" value="MFS_trans_sf"/>
</dbReference>
<keyword evidence="4" id="KW-0762">Sugar transport</keyword>
<evidence type="ECO:0000256" key="7">
    <source>
        <dbReference type="ARBA" id="ARBA00023136"/>
    </source>
</evidence>
<feature type="transmembrane region" description="Helical" evidence="9">
    <location>
        <begin position="351"/>
        <end position="373"/>
    </location>
</feature>
<dbReference type="KEGG" id="ccin:107264443"/>
<feature type="transmembrane region" description="Helical" evidence="9">
    <location>
        <begin position="423"/>
        <end position="442"/>
    </location>
</feature>
<evidence type="ECO:0000256" key="9">
    <source>
        <dbReference type="SAM" id="Phobius"/>
    </source>
</evidence>
<protein>
    <submittedName>
        <fullName evidence="12">Facilitated trehalose transporter Tret1</fullName>
    </submittedName>
</protein>
<feature type="transmembrane region" description="Helical" evidence="9">
    <location>
        <begin position="202"/>
        <end position="220"/>
    </location>
</feature>
<comment type="subcellular location">
    <subcellularLocation>
        <location evidence="1">Cell membrane</location>
        <topology evidence="1">Multi-pass membrane protein</topology>
    </subcellularLocation>
</comment>
<evidence type="ECO:0000256" key="6">
    <source>
        <dbReference type="ARBA" id="ARBA00022989"/>
    </source>
</evidence>
<dbReference type="SUPFAM" id="SSF103473">
    <property type="entry name" value="MFS general substrate transporter"/>
    <property type="match status" value="1"/>
</dbReference>
<keyword evidence="7 9" id="KW-0472">Membrane</keyword>
<dbReference type="GO" id="GO:0051119">
    <property type="term" value="F:sugar transmembrane transporter activity"/>
    <property type="evidence" value="ECO:0007669"/>
    <property type="project" value="InterPro"/>
</dbReference>
<dbReference type="PROSITE" id="PS00217">
    <property type="entry name" value="SUGAR_TRANSPORT_2"/>
    <property type="match status" value="1"/>
</dbReference>
<accession>A0AAJ7FER4</accession>
<dbReference type="InterPro" id="IPR050549">
    <property type="entry name" value="MFS_Trehalose_Transporter"/>
</dbReference>
<dbReference type="Proteomes" id="UP000694920">
    <property type="component" value="Unplaced"/>
</dbReference>